<feature type="compositionally biased region" description="Basic and acidic residues" evidence="14">
    <location>
        <begin position="1848"/>
        <end position="1860"/>
    </location>
</feature>
<dbReference type="Proteomes" id="UP000277580">
    <property type="component" value="Unassembled WGS sequence"/>
</dbReference>
<dbReference type="CDD" id="cd17300">
    <property type="entry name" value="PIPKc_PIKfyve"/>
    <property type="match status" value="1"/>
</dbReference>
<dbReference type="Gene3D" id="3.30.800.10">
    <property type="entry name" value="Phosphatidylinositol Phosphate Kinase II Beta"/>
    <property type="match status" value="1"/>
</dbReference>
<dbReference type="PROSITE" id="PS51455">
    <property type="entry name" value="PIPK"/>
    <property type="match status" value="1"/>
</dbReference>
<keyword evidence="4" id="KW-0479">Metal-binding</keyword>
<evidence type="ECO:0000259" key="16">
    <source>
        <dbReference type="PROSITE" id="PS51455"/>
    </source>
</evidence>
<dbReference type="InParanoid" id="A0A3N4KPJ4"/>
<proteinExistence type="predicted"/>
<evidence type="ECO:0000256" key="4">
    <source>
        <dbReference type="ARBA" id="ARBA00022723"/>
    </source>
</evidence>
<dbReference type="InterPro" id="IPR044769">
    <property type="entry name" value="PIKfyve_PIPKc"/>
</dbReference>
<evidence type="ECO:0000256" key="6">
    <source>
        <dbReference type="ARBA" id="ARBA00022771"/>
    </source>
</evidence>
<feature type="compositionally biased region" description="Polar residues" evidence="14">
    <location>
        <begin position="437"/>
        <end position="447"/>
    </location>
</feature>
<dbReference type="InterPro" id="IPR027409">
    <property type="entry name" value="GroEL-like_apical_dom_sf"/>
</dbReference>
<dbReference type="Pfam" id="PF00118">
    <property type="entry name" value="Cpn60_TCP1"/>
    <property type="match status" value="1"/>
</dbReference>
<dbReference type="InterPro" id="IPR002498">
    <property type="entry name" value="PInositol-4-P-4/5-kinase_core"/>
</dbReference>
<evidence type="ECO:0000313" key="17">
    <source>
        <dbReference type="EMBL" id="RPB11349.1"/>
    </source>
</evidence>
<feature type="compositionally biased region" description="Polar residues" evidence="14">
    <location>
        <begin position="492"/>
        <end position="508"/>
    </location>
</feature>
<evidence type="ECO:0000256" key="1">
    <source>
        <dbReference type="ARBA" id="ARBA00000768"/>
    </source>
</evidence>
<feature type="compositionally biased region" description="Low complexity" evidence="14">
    <location>
        <begin position="727"/>
        <end position="739"/>
    </location>
</feature>
<feature type="compositionally biased region" description="Gly residues" evidence="14">
    <location>
        <begin position="531"/>
        <end position="544"/>
    </location>
</feature>
<feature type="compositionally biased region" description="Acidic residues" evidence="14">
    <location>
        <begin position="305"/>
        <end position="329"/>
    </location>
</feature>
<evidence type="ECO:0000256" key="8">
    <source>
        <dbReference type="ARBA" id="ARBA00022833"/>
    </source>
</evidence>
<feature type="region of interest" description="Disordered" evidence="14">
    <location>
        <begin position="154"/>
        <end position="181"/>
    </location>
</feature>
<dbReference type="InterPro" id="IPR027483">
    <property type="entry name" value="PInositol-4-P-4/5-kinase_C_sf"/>
</dbReference>
<dbReference type="Gene3D" id="3.30.40.10">
    <property type="entry name" value="Zinc/RING finger domain, C3HC4 (zinc finger)"/>
    <property type="match status" value="1"/>
</dbReference>
<feature type="region of interest" description="Disordered" evidence="14">
    <location>
        <begin position="1845"/>
        <end position="2124"/>
    </location>
</feature>
<feature type="region of interest" description="Disordered" evidence="14">
    <location>
        <begin position="1789"/>
        <end position="1810"/>
    </location>
</feature>
<dbReference type="EC" id="2.7.1.150" evidence="2"/>
<feature type="compositionally biased region" description="Basic residues" evidence="14">
    <location>
        <begin position="750"/>
        <end position="771"/>
    </location>
</feature>
<dbReference type="PROSITE" id="PS50178">
    <property type="entry name" value="ZF_FYVE"/>
    <property type="match status" value="1"/>
</dbReference>
<feature type="compositionally biased region" description="Polar residues" evidence="14">
    <location>
        <begin position="472"/>
        <end position="482"/>
    </location>
</feature>
<dbReference type="SUPFAM" id="SSF57903">
    <property type="entry name" value="FYVE/PHD zinc finger"/>
    <property type="match status" value="1"/>
</dbReference>
<dbReference type="InterPro" id="IPR002423">
    <property type="entry name" value="Cpn60/GroEL/TCP-1"/>
</dbReference>
<evidence type="ECO:0000256" key="14">
    <source>
        <dbReference type="SAM" id="MobiDB-lite"/>
    </source>
</evidence>
<feature type="region of interest" description="Disordered" evidence="14">
    <location>
        <begin position="944"/>
        <end position="964"/>
    </location>
</feature>
<evidence type="ECO:0000256" key="3">
    <source>
        <dbReference type="ARBA" id="ARBA00022679"/>
    </source>
</evidence>
<feature type="compositionally biased region" description="Low complexity" evidence="14">
    <location>
        <begin position="164"/>
        <end position="181"/>
    </location>
</feature>
<dbReference type="SUPFAM" id="SSF52029">
    <property type="entry name" value="GroEL apical domain-like"/>
    <property type="match status" value="1"/>
</dbReference>
<dbReference type="SMART" id="SM00064">
    <property type="entry name" value="FYVE"/>
    <property type="match status" value="1"/>
</dbReference>
<keyword evidence="18" id="KW-1185">Reference proteome</keyword>
<keyword evidence="9 12" id="KW-0067">ATP-binding</keyword>
<dbReference type="Pfam" id="PF01363">
    <property type="entry name" value="FYVE"/>
    <property type="match status" value="1"/>
</dbReference>
<dbReference type="InterPro" id="IPR013083">
    <property type="entry name" value="Znf_RING/FYVE/PHD"/>
</dbReference>
<dbReference type="SMART" id="SM00330">
    <property type="entry name" value="PIPKc"/>
    <property type="match status" value="1"/>
</dbReference>
<keyword evidence="13" id="KW-0175">Coiled coil</keyword>
<accession>A0A3N4KPJ4</accession>
<dbReference type="FunFam" id="3.30.800.10:FF:000005">
    <property type="entry name" value="1-phosphatidylinositol-3-phosphate 5-kinase (Fab1)"/>
    <property type="match status" value="1"/>
</dbReference>
<feature type="region of interest" description="Disordered" evidence="14">
    <location>
        <begin position="1"/>
        <end position="72"/>
    </location>
</feature>
<dbReference type="InterPro" id="IPR000306">
    <property type="entry name" value="Znf_FYVE"/>
</dbReference>
<feature type="compositionally biased region" description="Polar residues" evidence="14">
    <location>
        <begin position="1946"/>
        <end position="1958"/>
    </location>
</feature>
<feature type="compositionally biased region" description="Polar residues" evidence="14">
    <location>
        <begin position="54"/>
        <end position="72"/>
    </location>
</feature>
<feature type="compositionally biased region" description="Basic and acidic residues" evidence="14">
    <location>
        <begin position="2076"/>
        <end position="2095"/>
    </location>
</feature>
<feature type="region of interest" description="Disordered" evidence="14">
    <location>
        <begin position="412"/>
        <end position="547"/>
    </location>
</feature>
<dbReference type="PANTHER" id="PTHR45748:SF7">
    <property type="entry name" value="1-PHOSPHATIDYLINOSITOL 3-PHOSPHATE 5-KINASE-RELATED"/>
    <property type="match status" value="1"/>
</dbReference>
<keyword evidence="5 12" id="KW-0547">Nucleotide-binding</keyword>
<feature type="compositionally biased region" description="Basic and acidic residues" evidence="14">
    <location>
        <begin position="1984"/>
        <end position="2014"/>
    </location>
</feature>
<dbReference type="STRING" id="1392247.A0A3N4KPJ4"/>
<dbReference type="CDD" id="cd03334">
    <property type="entry name" value="Fab1_TCP"/>
    <property type="match status" value="1"/>
</dbReference>
<feature type="compositionally biased region" description="Polar residues" evidence="14">
    <location>
        <begin position="380"/>
        <end position="399"/>
    </location>
</feature>
<feature type="compositionally biased region" description="Polar residues" evidence="14">
    <location>
        <begin position="2100"/>
        <end position="2117"/>
    </location>
</feature>
<dbReference type="GO" id="GO:0005524">
    <property type="term" value="F:ATP binding"/>
    <property type="evidence" value="ECO:0007669"/>
    <property type="project" value="UniProtKB-UniRule"/>
</dbReference>
<dbReference type="Gene3D" id="3.50.7.10">
    <property type="entry name" value="GroEL"/>
    <property type="match status" value="1"/>
</dbReference>
<organism evidence="17 18">
    <name type="scientific">Morchella conica CCBAS932</name>
    <dbReference type="NCBI Taxonomy" id="1392247"/>
    <lineage>
        <taxon>Eukaryota</taxon>
        <taxon>Fungi</taxon>
        <taxon>Dikarya</taxon>
        <taxon>Ascomycota</taxon>
        <taxon>Pezizomycotina</taxon>
        <taxon>Pezizomycetes</taxon>
        <taxon>Pezizales</taxon>
        <taxon>Morchellaceae</taxon>
        <taxon>Morchella</taxon>
    </lineage>
</organism>
<feature type="coiled-coil region" evidence="13">
    <location>
        <begin position="2125"/>
        <end position="2155"/>
    </location>
</feature>
<dbReference type="FunCoup" id="A0A3N4KPJ4">
    <property type="interactions" value="820"/>
</dbReference>
<feature type="region of interest" description="Disordered" evidence="14">
    <location>
        <begin position="2180"/>
        <end position="2202"/>
    </location>
</feature>
<comment type="catalytic activity">
    <reaction evidence="1">
        <text>a 1,2-diacyl-sn-glycero-3-phospho-(1D-myo-inositol-3-phosphate) + ATP = a 1,2-diacyl-sn-glycero-3-phospho-(1D-myo-inositol-3,5-bisphosphate) + ADP + H(+)</text>
        <dbReference type="Rhea" id="RHEA:13609"/>
        <dbReference type="ChEBI" id="CHEBI:15378"/>
        <dbReference type="ChEBI" id="CHEBI:30616"/>
        <dbReference type="ChEBI" id="CHEBI:57923"/>
        <dbReference type="ChEBI" id="CHEBI:58088"/>
        <dbReference type="ChEBI" id="CHEBI:456216"/>
        <dbReference type="EC" id="2.7.1.150"/>
    </reaction>
</comment>
<dbReference type="InterPro" id="IPR027484">
    <property type="entry name" value="PInositol-4-P-5-kinase_N"/>
</dbReference>
<dbReference type="FunFam" id="3.30.40.10:FF:000283">
    <property type="entry name" value="1-phosphatidylinositol-3-phosphate 5-kinase (Fab1)"/>
    <property type="match status" value="1"/>
</dbReference>
<evidence type="ECO:0000256" key="9">
    <source>
        <dbReference type="ARBA" id="ARBA00022840"/>
    </source>
</evidence>
<dbReference type="GO" id="GO:0008270">
    <property type="term" value="F:zinc ion binding"/>
    <property type="evidence" value="ECO:0007669"/>
    <property type="project" value="UniProtKB-KW"/>
</dbReference>
<name>A0A3N4KPJ4_9PEZI</name>
<evidence type="ECO:0000256" key="12">
    <source>
        <dbReference type="PROSITE-ProRule" id="PRU00781"/>
    </source>
</evidence>
<dbReference type="OrthoDB" id="158357at2759"/>
<dbReference type="GO" id="GO:0046854">
    <property type="term" value="P:phosphatidylinositol phosphate biosynthetic process"/>
    <property type="evidence" value="ECO:0007669"/>
    <property type="project" value="TreeGrafter"/>
</dbReference>
<feature type="region of interest" description="Disordered" evidence="14">
    <location>
        <begin position="890"/>
        <end position="928"/>
    </location>
</feature>
<keyword evidence="6 11" id="KW-0863">Zinc-finger</keyword>
<evidence type="ECO:0000256" key="11">
    <source>
        <dbReference type="PROSITE-ProRule" id="PRU00091"/>
    </source>
</evidence>
<keyword evidence="8" id="KW-0862">Zinc</keyword>
<feature type="compositionally biased region" description="Polar residues" evidence="14">
    <location>
        <begin position="412"/>
        <end position="423"/>
    </location>
</feature>
<evidence type="ECO:0000256" key="2">
    <source>
        <dbReference type="ARBA" id="ARBA00012009"/>
    </source>
</evidence>
<dbReference type="FunFam" id="3.50.7.10:FF:000007">
    <property type="entry name" value="1-phosphatidylinositol 3-phosphate 5-kinase isoform X1"/>
    <property type="match status" value="1"/>
</dbReference>
<feature type="domain" description="FYVE-type" evidence="15">
    <location>
        <begin position="570"/>
        <end position="629"/>
    </location>
</feature>
<sequence>MFSFRRAEADPQSASAIPDHVIERPRRGSVMSLSQTLYSLDSTPPPPADLEQIHASSSQAPGLTSFSLASPPSGSTEQLSFNNLYSRVKRVASAVRDVVSVPVRDGASRMSLGSIGSDRYQGHADSRDSFMSSATIDSEDSNYPVLPTSPLSPIKSQFGKHSRITSSSSLQSSSRVSSNNSMASTAMAGDYAPPAALRKVNLRASNSGAPVPSLAPITVFRDGDGSEFVSLTSPGLGVKGMSDVSRKDNEANLQNSAKEKAAGVQRTTVNALLGAAGTVVGGTVGYPPLPVSKTVEDESGARAENDEESNSSASEEDGGAISDSSDDDIILLNSRLPGGHEGDKIGTYGSKAIKVAGSSSESQPVSVQRSSSKDIPAPLNINNSNHLPPSTTGSDVASGTSLESNAASFVNNRLQSPGTSPSAIKSAINLPPKGDKNSPSSNQQTNVPGKPSLPPPNSPMAGSGETARKQRPTVSKISTDQASLLPGFSVTREASSESGSSQDATSTADVGKHSGGSSMYQYREGFQDGMVNGGNTGPNGGVGTGNSEAVSQALRQLRMGNLTSDFWMKDELCKECFLCANTFGVFRRKHHCRLCGQIFCSKCTTLISGDRFQHQGSMRVCSPCLEIVNEYQDESESEDDFSPASVFHIHQPIDQRHEMQSGPGSVVGTPIGGPMTPGFSMPRESRPATTPLMAIPASRITAGSNPNRRSQILEINAEIPSPPRPPSSRSGKSPMSFSRPLTANALKLPQHGHSHSHSHHHHHKHQHSRSHRWFPAANANERAPFHRNVADELGLQGALPAFHSDSIIDPDLAPYMSDDASDDEQMSIFATIAPKYGEAFGNLFSTSAAGSQSGQAGGISLGLNGATSTMSKIRRAASINGINALLNAGGSDNGKSGLLPPTRSSRKRNSSFLGNIQPRPVTRGKGHRNLMRSLVGSVSDASAFGGAGSSAMPSPRASRSASMRGPLAPSIELNTASLQHVRTLLRQLLGDANIKEVDKWERALMPILLKSTDDLNPDIRSGDIIDIRHYVKVKKIPGGKPGDTTYVSGVVFTKNLALKSMPRNIAHPRIVVVTFPIEYQRHQQQLMSLEPVIAQEKDYLQKMVARITSLRPTLLLVEKNISGVALQLLAQANVATTHLVKPSVIEAVARCAGADICSSVDKLLLHNFRVGRCASFDVKTFVHEDIPEKKKTFMYLSGCPKELGCTIVLRGGDMETLAVLKQITEMMIYVVYNLKLETCLMRDEFVNIPSSSSIAPTPTVVPTAAPQTDAPTAAFDDPEKTLSTEDGQENLAASENQEKSPNSRSEESERMAGGVPDDIPSPTYYEDMVKNHETKVLSASPFVKYMQPYLLMRARELERKLVYLKRLRDSQVVEDDEQTEFGSDGRVGELEEHVENEKSADPDKPVEKFELIQPEMVDANVKNGTKKMIEVLRAIHDAEYDKALHVYETQKKQWENYLSQYDDLFDPYAHQNIAILYSLVCTLTTVPCEGPELRRLGFYIQGMDWPLGKSDCTLGQYVELLCNTANKQCESDTCDKKMIDHHRSYVHGQARVSVLVSDKMACPIQGMQDTILMWSYCKVCPNTNTPAIPMSESTWKYSFGKYLELAFWSSEMKLRAGNCPHDLNRDHVRCFGYRGLTVVFQYDPIDLLEIVVPRTKITYQPEIDLRIKNEQYLQHEERTDRFFSSVKSRLKSINIDSVPADKIDACKAEIETLTTQAENEHSWLIKKLQEKYNKSKYFEIIPLNRALRALQERVVDWDARFNAFDNNYFPSEKDIRRLATLQLKKIFIDNPSTPNLQPGERTPTPEKEDLGKAASIVDGSAEMVTSPTEMSPKQAHDVLASVVEEDIENSKGKSAKNEKEDSTEDKEDAPSITTVTPEPISGQGGLSQFENMDHLTPRQEVSLEQAALKTISPEPSAPNSPIVPIHPKIRSSPAIVESEGAKSDSDTPGQPAKNSGSRASFEDSKVSVDGPRASFESPRTSLEGSRRSLEGSRKSLEGPRTSLERLSSERERPTNHMSSIPRFVDARRKLVAPPLNRTQSTPHVPQRKGSDGVPSGLRPLTHTPSFPLKKPSVTEAIRKHNAEKAKSGKGPEKFRFASLNKKSPQLRDTQIPRSVPTQRRKDTKVATIAKQIEQLEQLSREFEKERVREKRLSAAKRTRALPVATSRPIVEVYRNVAEAVEEVSDEEPHEPMPPSRETSNMTVSTESTIQTESPQEFSTPEITMTPEPVEEQIEEYHAQPNQMVQSDVDMSDGEISFSSDHEANIQPPIIDVLPPNPDTPLIQKHEKSAWTKMLSNFWAERSASGWSSLEYPLHPTDHVFNDSDVIVREDEPSSLIAFALNCEDYATKLDAIRSADEGPTSSEDCARPTAFNADEHPELERSLLRTTGTHLKYQFQEGSAKMFCKIFFAEQFDALRRNCGVADRYVESLSRCIKWDSKGGKTKSVFLKTQDERFVLKALAPIETAAFIKFAPAYFQFMAEAFFHELPTVIAKMLGFYQIMIKNPTTGIEIKWDVLVMENLFYDRKTTRIFDLKGSMRNRYMQSTGDQNEVLLDENMIEFIYESPLFVREHSKKLLRASLWNDTLFLSRQNVMDYSLMIGIDEVRKELCVGIIDCIRTFTWDKKLESWVKEKGFAGGGNKKPTVTSPREYKHRFREAMERYVLEAPRFACS</sequence>
<evidence type="ECO:0000256" key="13">
    <source>
        <dbReference type="SAM" id="Coils"/>
    </source>
</evidence>
<dbReference type="GO" id="GO:0000285">
    <property type="term" value="F:1-phosphatidylinositol-3-phosphate 5-kinase activity"/>
    <property type="evidence" value="ECO:0007669"/>
    <property type="project" value="UniProtKB-EC"/>
</dbReference>
<feature type="compositionally biased region" description="Low complexity" evidence="14">
    <location>
        <begin position="1256"/>
        <end position="1275"/>
    </location>
</feature>
<dbReference type="GO" id="GO:0000329">
    <property type="term" value="C:fungal-type vacuole membrane"/>
    <property type="evidence" value="ECO:0007669"/>
    <property type="project" value="TreeGrafter"/>
</dbReference>
<feature type="region of interest" description="Disordered" evidence="14">
    <location>
        <begin position="715"/>
        <end position="771"/>
    </location>
</feature>
<feature type="region of interest" description="Disordered" evidence="14">
    <location>
        <begin position="1375"/>
        <end position="1404"/>
    </location>
</feature>
<feature type="compositionally biased region" description="Polar residues" evidence="14">
    <location>
        <begin position="31"/>
        <end position="42"/>
    </location>
</feature>
<evidence type="ECO:0000256" key="7">
    <source>
        <dbReference type="ARBA" id="ARBA00022777"/>
    </source>
</evidence>
<evidence type="ECO:0000256" key="10">
    <source>
        <dbReference type="ARBA" id="ARBA00075294"/>
    </source>
</evidence>
<dbReference type="GO" id="GO:0010008">
    <property type="term" value="C:endosome membrane"/>
    <property type="evidence" value="ECO:0007669"/>
    <property type="project" value="TreeGrafter"/>
</dbReference>
<feature type="compositionally biased region" description="Polar residues" evidence="14">
    <location>
        <begin position="357"/>
        <end position="370"/>
    </location>
</feature>
<feature type="domain" description="PIPK" evidence="16">
    <location>
        <begin position="2328"/>
        <end position="2661"/>
    </location>
</feature>
<reference evidence="17 18" key="1">
    <citation type="journal article" date="2018" name="Nat. Ecol. Evol.">
        <title>Pezizomycetes genomes reveal the molecular basis of ectomycorrhizal truffle lifestyle.</title>
        <authorList>
            <person name="Murat C."/>
            <person name="Payen T."/>
            <person name="Noel B."/>
            <person name="Kuo A."/>
            <person name="Morin E."/>
            <person name="Chen J."/>
            <person name="Kohler A."/>
            <person name="Krizsan K."/>
            <person name="Balestrini R."/>
            <person name="Da Silva C."/>
            <person name="Montanini B."/>
            <person name="Hainaut M."/>
            <person name="Levati E."/>
            <person name="Barry K.W."/>
            <person name="Belfiori B."/>
            <person name="Cichocki N."/>
            <person name="Clum A."/>
            <person name="Dockter R.B."/>
            <person name="Fauchery L."/>
            <person name="Guy J."/>
            <person name="Iotti M."/>
            <person name="Le Tacon F."/>
            <person name="Lindquist E.A."/>
            <person name="Lipzen A."/>
            <person name="Malagnac F."/>
            <person name="Mello A."/>
            <person name="Molinier V."/>
            <person name="Miyauchi S."/>
            <person name="Poulain J."/>
            <person name="Riccioni C."/>
            <person name="Rubini A."/>
            <person name="Sitrit Y."/>
            <person name="Splivallo R."/>
            <person name="Traeger S."/>
            <person name="Wang M."/>
            <person name="Zifcakova L."/>
            <person name="Wipf D."/>
            <person name="Zambonelli A."/>
            <person name="Paolocci F."/>
            <person name="Nowrousian M."/>
            <person name="Ottonello S."/>
            <person name="Baldrian P."/>
            <person name="Spatafora J.W."/>
            <person name="Henrissat B."/>
            <person name="Nagy L.G."/>
            <person name="Aury J.M."/>
            <person name="Wincker P."/>
            <person name="Grigoriev I.V."/>
            <person name="Bonfante P."/>
            <person name="Martin F.M."/>
        </authorList>
    </citation>
    <scope>NUCLEOTIDE SEQUENCE [LARGE SCALE GENOMIC DNA]</scope>
    <source>
        <strain evidence="17 18">CCBAS932</strain>
    </source>
</reference>
<gene>
    <name evidence="17" type="ORF">P167DRAFT_575362</name>
</gene>
<evidence type="ECO:0000259" key="15">
    <source>
        <dbReference type="PROSITE" id="PS50178"/>
    </source>
</evidence>
<evidence type="ECO:0000256" key="5">
    <source>
        <dbReference type="ARBA" id="ARBA00022741"/>
    </source>
</evidence>
<dbReference type="Pfam" id="PF01504">
    <property type="entry name" value="PIP5K"/>
    <property type="match status" value="2"/>
</dbReference>
<feature type="compositionally biased region" description="Basic and acidic residues" evidence="14">
    <location>
        <begin position="1386"/>
        <end position="1404"/>
    </location>
</feature>
<dbReference type="InterPro" id="IPR011011">
    <property type="entry name" value="Znf_FYVE_PHD"/>
</dbReference>
<feature type="compositionally biased region" description="Basic and acidic residues" evidence="14">
    <location>
        <begin position="294"/>
        <end position="304"/>
    </location>
</feature>
<keyword evidence="7 12" id="KW-0418">Kinase</keyword>
<feature type="compositionally biased region" description="Polar residues" evidence="14">
    <location>
        <begin position="1291"/>
        <end position="1303"/>
    </location>
</feature>
<protein>
    <recommendedName>
        <fullName evidence="2">1-phosphatidylinositol-3-phosphate 5-kinase</fullName>
        <ecNumber evidence="2">2.7.1.150</ecNumber>
    </recommendedName>
    <alternativeName>
        <fullName evidence="10">Type III PIP kinase</fullName>
    </alternativeName>
</protein>
<dbReference type="Gene3D" id="3.30.810.10">
    <property type="entry name" value="2-Layer Sandwich"/>
    <property type="match status" value="1"/>
</dbReference>
<dbReference type="FunFam" id="3.30.810.10:FF:000001">
    <property type="entry name" value="1-phosphatidylinositol 3-phosphate 5-kinase FAB1"/>
    <property type="match status" value="1"/>
</dbReference>
<keyword evidence="3 12" id="KW-0808">Transferase</keyword>
<dbReference type="InterPro" id="IPR017455">
    <property type="entry name" value="Znf_FYVE-rel"/>
</dbReference>
<dbReference type="PANTHER" id="PTHR45748">
    <property type="entry name" value="1-PHOSPHATIDYLINOSITOL 3-PHOSPHATE 5-KINASE-RELATED"/>
    <property type="match status" value="1"/>
</dbReference>
<dbReference type="EMBL" id="ML119136">
    <property type="protein sequence ID" value="RPB11349.1"/>
    <property type="molecule type" value="Genomic_DNA"/>
</dbReference>
<dbReference type="SUPFAM" id="SSF56104">
    <property type="entry name" value="SAICAR synthase-like"/>
    <property type="match status" value="1"/>
</dbReference>
<evidence type="ECO:0000313" key="18">
    <source>
        <dbReference type="Proteomes" id="UP000277580"/>
    </source>
</evidence>
<feature type="region of interest" description="Disordered" evidence="14">
    <location>
        <begin position="283"/>
        <end position="399"/>
    </location>
</feature>
<feature type="region of interest" description="Disordered" evidence="14">
    <location>
        <begin position="1256"/>
        <end position="1320"/>
    </location>
</feature>